<name>A0A943EJS3_9FIRM</name>
<comment type="caution">
    <text evidence="2">The sequence shown here is derived from an EMBL/GenBank/DDBJ whole genome shotgun (WGS) entry which is preliminary data.</text>
</comment>
<dbReference type="Proteomes" id="UP000754226">
    <property type="component" value="Unassembled WGS sequence"/>
</dbReference>
<evidence type="ECO:0000259" key="1">
    <source>
        <dbReference type="PROSITE" id="PS51782"/>
    </source>
</evidence>
<dbReference type="Pfam" id="PF01476">
    <property type="entry name" value="LysM"/>
    <property type="match status" value="1"/>
</dbReference>
<evidence type="ECO:0000313" key="3">
    <source>
        <dbReference type="Proteomes" id="UP000754226"/>
    </source>
</evidence>
<dbReference type="CDD" id="cd00118">
    <property type="entry name" value="LysM"/>
    <property type="match status" value="1"/>
</dbReference>
<evidence type="ECO:0000313" key="2">
    <source>
        <dbReference type="EMBL" id="MBS5519254.1"/>
    </source>
</evidence>
<feature type="domain" description="LysM" evidence="1">
    <location>
        <begin position="36"/>
        <end position="87"/>
    </location>
</feature>
<dbReference type="PROSITE" id="PS51782">
    <property type="entry name" value="LYSM"/>
    <property type="match status" value="1"/>
</dbReference>
<accession>A0A943EJS3</accession>
<dbReference type="Gene3D" id="3.10.350.10">
    <property type="entry name" value="LysM domain"/>
    <property type="match status" value="1"/>
</dbReference>
<protein>
    <submittedName>
        <fullName evidence="2">LysM peptidoglycan-binding domain-containing protein</fullName>
    </submittedName>
</protein>
<sequence length="101" mass="11324">MMMKQMIGSLFVLLIGLFSFGILQMNAAPSAFLHKQQVTVYTGDSLWTIASRHTEDGEDVRNVIERIIEANQLDRKAALQPGQKLIIPVRGNRDQKLASNQ</sequence>
<dbReference type="AlphaFoldDB" id="A0A943EJS3"/>
<reference evidence="2" key="1">
    <citation type="submission" date="2021-02" db="EMBL/GenBank/DDBJ databases">
        <title>Infant gut strain persistence is associated with maternal origin, phylogeny, and functional potential including surface adhesion and iron acquisition.</title>
        <authorList>
            <person name="Lou Y.C."/>
        </authorList>
    </citation>
    <scope>NUCLEOTIDE SEQUENCE</scope>
    <source>
        <strain evidence="2">L3_106_000M1_dasL3_106_000M1_concoct_15</strain>
    </source>
</reference>
<dbReference type="InterPro" id="IPR036779">
    <property type="entry name" value="LysM_dom_sf"/>
</dbReference>
<dbReference type="EMBL" id="JAGZCZ010000003">
    <property type="protein sequence ID" value="MBS5519254.1"/>
    <property type="molecule type" value="Genomic_DNA"/>
</dbReference>
<gene>
    <name evidence="2" type="ORF">KHX13_02815</name>
</gene>
<organism evidence="2 3">
    <name type="scientific">Acidaminococcus intestini</name>
    <dbReference type="NCBI Taxonomy" id="187327"/>
    <lineage>
        <taxon>Bacteria</taxon>
        <taxon>Bacillati</taxon>
        <taxon>Bacillota</taxon>
        <taxon>Negativicutes</taxon>
        <taxon>Acidaminococcales</taxon>
        <taxon>Acidaminococcaceae</taxon>
        <taxon>Acidaminococcus</taxon>
    </lineage>
</organism>
<proteinExistence type="predicted"/>
<dbReference type="SUPFAM" id="SSF54106">
    <property type="entry name" value="LysM domain"/>
    <property type="match status" value="1"/>
</dbReference>
<dbReference type="InterPro" id="IPR018392">
    <property type="entry name" value="LysM"/>
</dbReference>